<keyword evidence="6" id="KW-1185">Reference proteome</keyword>
<keyword evidence="2" id="KW-0645">Protease</keyword>
<dbReference type="PANTHER" id="PTHR47967:SF29">
    <property type="entry name" value="PEPTIDASE A1 DOMAIN-CONTAINING PROTEIN"/>
    <property type="match status" value="1"/>
</dbReference>
<evidence type="ECO:0000313" key="5">
    <source>
        <dbReference type="EMBL" id="VAH74007.1"/>
    </source>
</evidence>
<comment type="similarity">
    <text evidence="1">Belongs to the peptidase A1 family.</text>
</comment>
<keyword evidence="3" id="KW-0378">Hydrolase</keyword>
<proteinExistence type="inferred from homology"/>
<dbReference type="InterPro" id="IPR051708">
    <property type="entry name" value="Plant_Aspart_Prot_A1"/>
</dbReference>
<name>A0A9R1QAR6_TRITD</name>
<dbReference type="AlphaFoldDB" id="A0A9R1QAR6"/>
<dbReference type="GO" id="GO:0005576">
    <property type="term" value="C:extracellular region"/>
    <property type="evidence" value="ECO:0007669"/>
    <property type="project" value="TreeGrafter"/>
</dbReference>
<dbReference type="PROSITE" id="PS51767">
    <property type="entry name" value="PEPTIDASE_A1"/>
    <property type="match status" value="1"/>
</dbReference>
<gene>
    <name evidence="5" type="ORF">TRITD_3Bv1G051720</name>
</gene>
<sequence>MELAIGTPPVPFVALFDTDSDLTWTQCRPCKVCFPHDMPVYDPTASSSFSPLTCSSNACLPMCSRGCTPSSLCGYRDSSHLAGSLGMETLTFGSGPGQVQAAAFAGAVAFGCGRDNGGDWYNSTGLVGFGRGSLSLVAQL</sequence>
<dbReference type="InterPro" id="IPR033121">
    <property type="entry name" value="PEPTIDASE_A1"/>
</dbReference>
<dbReference type="GO" id="GO:0008233">
    <property type="term" value="F:peptidase activity"/>
    <property type="evidence" value="ECO:0007669"/>
    <property type="project" value="UniProtKB-KW"/>
</dbReference>
<dbReference type="SUPFAM" id="SSF50630">
    <property type="entry name" value="Acid proteases"/>
    <property type="match status" value="1"/>
</dbReference>
<dbReference type="Gramene" id="TRITD3Bv1G051720.1">
    <property type="protein sequence ID" value="TRITD3Bv1G051720.1"/>
    <property type="gene ID" value="TRITD3Bv1G051720"/>
</dbReference>
<dbReference type="GO" id="GO:0006508">
    <property type="term" value="P:proteolysis"/>
    <property type="evidence" value="ECO:0007669"/>
    <property type="project" value="UniProtKB-KW"/>
</dbReference>
<dbReference type="Proteomes" id="UP000324705">
    <property type="component" value="Chromosome 3B"/>
</dbReference>
<dbReference type="OMA" id="QSIDCES"/>
<dbReference type="PANTHER" id="PTHR47967">
    <property type="entry name" value="OS07G0603500 PROTEIN-RELATED"/>
    <property type="match status" value="1"/>
</dbReference>
<evidence type="ECO:0000256" key="3">
    <source>
        <dbReference type="ARBA" id="ARBA00022801"/>
    </source>
</evidence>
<dbReference type="Gene3D" id="2.40.70.10">
    <property type="entry name" value="Acid Proteases"/>
    <property type="match status" value="1"/>
</dbReference>
<feature type="domain" description="Peptidase A1" evidence="4">
    <location>
        <begin position="1"/>
        <end position="140"/>
    </location>
</feature>
<evidence type="ECO:0000256" key="1">
    <source>
        <dbReference type="ARBA" id="ARBA00007447"/>
    </source>
</evidence>
<accession>A0A9R1QAR6</accession>
<dbReference type="EMBL" id="LT934116">
    <property type="protein sequence ID" value="VAH74007.1"/>
    <property type="molecule type" value="Genomic_DNA"/>
</dbReference>
<dbReference type="InterPro" id="IPR021109">
    <property type="entry name" value="Peptidase_aspartic_dom_sf"/>
</dbReference>
<organism evidence="5 6">
    <name type="scientific">Triticum turgidum subsp. durum</name>
    <name type="common">Durum wheat</name>
    <name type="synonym">Triticum durum</name>
    <dbReference type="NCBI Taxonomy" id="4567"/>
    <lineage>
        <taxon>Eukaryota</taxon>
        <taxon>Viridiplantae</taxon>
        <taxon>Streptophyta</taxon>
        <taxon>Embryophyta</taxon>
        <taxon>Tracheophyta</taxon>
        <taxon>Spermatophyta</taxon>
        <taxon>Magnoliopsida</taxon>
        <taxon>Liliopsida</taxon>
        <taxon>Poales</taxon>
        <taxon>Poaceae</taxon>
        <taxon>BOP clade</taxon>
        <taxon>Pooideae</taxon>
        <taxon>Triticodae</taxon>
        <taxon>Triticeae</taxon>
        <taxon>Triticinae</taxon>
        <taxon>Triticum</taxon>
    </lineage>
</organism>
<reference evidence="5 6" key="1">
    <citation type="submission" date="2017-09" db="EMBL/GenBank/DDBJ databases">
        <authorList>
            <consortium name="International Durum Wheat Genome Sequencing Consortium (IDWGSC)"/>
            <person name="Milanesi L."/>
        </authorList>
    </citation>
    <scope>NUCLEOTIDE SEQUENCE [LARGE SCALE GENOMIC DNA]</scope>
    <source>
        <strain evidence="6">cv. Svevo</strain>
    </source>
</reference>
<protein>
    <recommendedName>
        <fullName evidence="4">Peptidase A1 domain-containing protein</fullName>
    </recommendedName>
</protein>
<dbReference type="Pfam" id="PF14543">
    <property type="entry name" value="TAXi_N"/>
    <property type="match status" value="1"/>
</dbReference>
<evidence type="ECO:0000313" key="6">
    <source>
        <dbReference type="Proteomes" id="UP000324705"/>
    </source>
</evidence>
<dbReference type="InterPro" id="IPR032861">
    <property type="entry name" value="TAXi_N"/>
</dbReference>
<evidence type="ECO:0000256" key="2">
    <source>
        <dbReference type="ARBA" id="ARBA00022670"/>
    </source>
</evidence>
<evidence type="ECO:0000259" key="4">
    <source>
        <dbReference type="PROSITE" id="PS51767"/>
    </source>
</evidence>